<accession>A0A133N9K1</accession>
<sequence length="88" mass="9573">MIIYNGGNLMVDRLLGKKVIGIKQSTKAMKNGEGKILYVAKNANDKMVTPLVELAEKCGIEIKHVKNMKILGEMCGIDVKSAVALILD</sequence>
<evidence type="ECO:0000313" key="2">
    <source>
        <dbReference type="EMBL" id="KXA12966.1"/>
    </source>
</evidence>
<dbReference type="PATRIC" id="fig|1502.174.peg.1049"/>
<evidence type="ECO:0000259" key="1">
    <source>
        <dbReference type="Pfam" id="PF01248"/>
    </source>
</evidence>
<dbReference type="InterPro" id="IPR004038">
    <property type="entry name" value="Ribosomal_eL8/eL30/eS12/Gad45"/>
</dbReference>
<feature type="domain" description="Ribosomal protein eL8/eL30/eS12/Gadd45" evidence="1">
    <location>
        <begin position="17"/>
        <end position="86"/>
    </location>
</feature>
<comment type="caution">
    <text evidence="2">The sequence shown here is derived from an EMBL/GenBank/DDBJ whole genome shotgun (WGS) entry which is preliminary data.</text>
</comment>
<dbReference type="Pfam" id="PF01248">
    <property type="entry name" value="Ribosomal_L7Ae"/>
    <property type="match status" value="1"/>
</dbReference>
<dbReference type="Gene3D" id="3.30.1330.30">
    <property type="match status" value="1"/>
</dbReference>
<evidence type="ECO:0000313" key="3">
    <source>
        <dbReference type="Proteomes" id="UP000070646"/>
    </source>
</evidence>
<dbReference type="Proteomes" id="UP000070646">
    <property type="component" value="Unassembled WGS sequence"/>
</dbReference>
<organism evidence="2 3">
    <name type="scientific">Clostridium perfringens</name>
    <dbReference type="NCBI Taxonomy" id="1502"/>
    <lineage>
        <taxon>Bacteria</taxon>
        <taxon>Bacillati</taxon>
        <taxon>Bacillota</taxon>
        <taxon>Clostridia</taxon>
        <taxon>Eubacteriales</taxon>
        <taxon>Clostridiaceae</taxon>
        <taxon>Clostridium</taxon>
    </lineage>
</organism>
<protein>
    <recommendedName>
        <fullName evidence="1">Ribosomal protein eL8/eL30/eS12/Gadd45 domain-containing protein</fullName>
    </recommendedName>
</protein>
<dbReference type="AlphaFoldDB" id="A0A133N9K1"/>
<proteinExistence type="predicted"/>
<gene>
    <name evidence="2" type="ORF">HMPREF3222_01033</name>
</gene>
<dbReference type="EMBL" id="LRPU01000052">
    <property type="protein sequence ID" value="KXA12966.1"/>
    <property type="molecule type" value="Genomic_DNA"/>
</dbReference>
<reference evidence="2 3" key="1">
    <citation type="submission" date="2016-01" db="EMBL/GenBank/DDBJ databases">
        <authorList>
            <person name="Oliw E.H."/>
        </authorList>
    </citation>
    <scope>NUCLEOTIDE SEQUENCE [LARGE SCALE GENOMIC DNA]</scope>
    <source>
        <strain evidence="2 3">MJR7757A</strain>
    </source>
</reference>
<dbReference type="SUPFAM" id="SSF55315">
    <property type="entry name" value="L30e-like"/>
    <property type="match status" value="1"/>
</dbReference>
<dbReference type="InterPro" id="IPR029064">
    <property type="entry name" value="Ribosomal_eL30-like_sf"/>
</dbReference>
<name>A0A133N9K1_CLOPF</name>